<keyword evidence="8 15" id="KW-0472">Membrane</keyword>
<keyword evidence="12 14" id="KW-0807">Transducer</keyword>
<keyword evidence="10 14" id="KW-0675">Receptor</keyword>
<organism evidence="18 19">
    <name type="scientific">Sinocyclocheilus anshuiensis</name>
    <dbReference type="NCBI Taxonomy" id="1608454"/>
    <lineage>
        <taxon>Eukaryota</taxon>
        <taxon>Metazoa</taxon>
        <taxon>Chordata</taxon>
        <taxon>Craniata</taxon>
        <taxon>Vertebrata</taxon>
        <taxon>Euteleostomi</taxon>
        <taxon>Actinopterygii</taxon>
        <taxon>Neopterygii</taxon>
        <taxon>Teleostei</taxon>
        <taxon>Ostariophysi</taxon>
        <taxon>Cypriniformes</taxon>
        <taxon>Cyprinidae</taxon>
        <taxon>Cyprininae</taxon>
        <taxon>Sinocyclocheilus</taxon>
    </lineage>
</organism>
<dbReference type="GO" id="GO:0016907">
    <property type="term" value="F:G protein-coupled acetylcholine receptor activity"/>
    <property type="evidence" value="ECO:0007669"/>
    <property type="project" value="UniProtKB-UniRule"/>
</dbReference>
<keyword evidence="5 15" id="KW-1133">Transmembrane helix</keyword>
<protein>
    <recommendedName>
        <fullName evidence="15">Muscarinic acetylcholine receptor</fullName>
    </recommendedName>
</protein>
<evidence type="ECO:0000256" key="15">
    <source>
        <dbReference type="RuleBase" id="RU361191"/>
    </source>
</evidence>
<dbReference type="GO" id="GO:0006940">
    <property type="term" value="P:regulation of smooth muscle contraction"/>
    <property type="evidence" value="ECO:0007669"/>
    <property type="project" value="TreeGrafter"/>
</dbReference>
<evidence type="ECO:0000259" key="17">
    <source>
        <dbReference type="PROSITE" id="PS50262"/>
    </source>
</evidence>
<evidence type="ECO:0000256" key="3">
    <source>
        <dbReference type="ARBA" id="ARBA00022553"/>
    </source>
</evidence>
<keyword evidence="9" id="KW-1015">Disulfide bond</keyword>
<evidence type="ECO:0000256" key="14">
    <source>
        <dbReference type="RuleBase" id="RU000688"/>
    </source>
</evidence>
<dbReference type="GO" id="GO:0007187">
    <property type="term" value="P:G protein-coupled receptor signaling pathway, coupled to cyclic nucleotide second messenger"/>
    <property type="evidence" value="ECO:0007669"/>
    <property type="project" value="TreeGrafter"/>
</dbReference>
<dbReference type="PRINTS" id="PR00237">
    <property type="entry name" value="GPCRRHODOPSN"/>
</dbReference>
<accession>A0A671LG31</accession>
<dbReference type="GO" id="GO:0045211">
    <property type="term" value="C:postsynaptic membrane"/>
    <property type="evidence" value="ECO:0007669"/>
    <property type="project" value="UniProtKB-SubCell"/>
</dbReference>
<evidence type="ECO:0000256" key="1">
    <source>
        <dbReference type="ARBA" id="ARBA00003336"/>
    </source>
</evidence>
<evidence type="ECO:0000256" key="9">
    <source>
        <dbReference type="ARBA" id="ARBA00023157"/>
    </source>
</evidence>
<gene>
    <name evidence="18" type="primary">LOC107684590</name>
</gene>
<dbReference type="InterPro" id="IPR000995">
    <property type="entry name" value="Musac_Ach_rcpt"/>
</dbReference>
<evidence type="ECO:0000256" key="8">
    <source>
        <dbReference type="ARBA" id="ARBA00023136"/>
    </source>
</evidence>
<dbReference type="FunFam" id="1.20.1070.10:FF:000047">
    <property type="entry name" value="Muscarinic acetylcholine receptor"/>
    <property type="match status" value="1"/>
</dbReference>
<dbReference type="PROSITE" id="PS50262">
    <property type="entry name" value="G_PROTEIN_RECEP_F1_2"/>
    <property type="match status" value="1"/>
</dbReference>
<keyword evidence="4 14" id="KW-0812">Transmembrane</keyword>
<dbReference type="PANTHER" id="PTHR24247">
    <property type="entry name" value="5-HYDROXYTRYPTAMINE RECEPTOR"/>
    <property type="match status" value="1"/>
</dbReference>
<evidence type="ECO:0000256" key="5">
    <source>
        <dbReference type="ARBA" id="ARBA00022989"/>
    </source>
</evidence>
<dbReference type="SMART" id="SM01381">
    <property type="entry name" value="7TM_GPCR_Srsx"/>
    <property type="match status" value="1"/>
</dbReference>
<feature type="transmembrane region" description="Helical" evidence="15">
    <location>
        <begin position="184"/>
        <end position="206"/>
    </location>
</feature>
<evidence type="ECO:0000256" key="11">
    <source>
        <dbReference type="ARBA" id="ARBA00023180"/>
    </source>
</evidence>
<dbReference type="FunFam" id="1.20.1070.10:FF:000103">
    <property type="entry name" value="Muscarinic acetylcholine receptor"/>
    <property type="match status" value="1"/>
</dbReference>
<dbReference type="GO" id="GO:0007197">
    <property type="term" value="P:adenylate cyclase-inhibiting G protein-coupled acetylcholine receptor signaling pathway"/>
    <property type="evidence" value="ECO:0007669"/>
    <property type="project" value="TreeGrafter"/>
</dbReference>
<reference evidence="18" key="1">
    <citation type="submission" date="2025-08" db="UniProtKB">
        <authorList>
            <consortium name="Ensembl"/>
        </authorList>
    </citation>
    <scope>IDENTIFICATION</scope>
</reference>
<comment type="function">
    <text evidence="1">The muscarinic acetylcholine receptor mediates various cellular responses, including inhibition of adenylate cyclase, breakdown of phosphoinositides and modulation of potassium channels through the action of G proteins. Primary transducing effect is Pi turnover.</text>
</comment>
<evidence type="ECO:0000256" key="10">
    <source>
        <dbReference type="ARBA" id="ARBA00023170"/>
    </source>
</evidence>
<dbReference type="PANTHER" id="PTHR24247:SF183">
    <property type="entry name" value="MUSCARINIC ACETYLCHOLINE RECEPTOR M3"/>
    <property type="match status" value="1"/>
</dbReference>
<dbReference type="PROSITE" id="PS00237">
    <property type="entry name" value="G_PROTEIN_RECEP_F1_1"/>
    <property type="match status" value="1"/>
</dbReference>
<dbReference type="Pfam" id="PF00001">
    <property type="entry name" value="7tm_1"/>
    <property type="match status" value="1"/>
</dbReference>
<name>A0A671LG31_9TELE</name>
<dbReference type="GO" id="GO:0004993">
    <property type="term" value="F:G protein-coupled serotonin receptor activity"/>
    <property type="evidence" value="ECO:0007669"/>
    <property type="project" value="TreeGrafter"/>
</dbReference>
<feature type="transmembrane region" description="Helical" evidence="15">
    <location>
        <begin position="139"/>
        <end position="164"/>
    </location>
</feature>
<keyword evidence="19" id="KW-1185">Reference proteome</keyword>
<feature type="region of interest" description="Disordered" evidence="16">
    <location>
        <begin position="399"/>
        <end position="421"/>
    </location>
</feature>
<feature type="transmembrane region" description="Helical" evidence="15">
    <location>
        <begin position="20"/>
        <end position="47"/>
    </location>
</feature>
<feature type="region of interest" description="Disordered" evidence="16">
    <location>
        <begin position="272"/>
        <end position="293"/>
    </location>
</feature>
<evidence type="ECO:0000256" key="12">
    <source>
        <dbReference type="ARBA" id="ARBA00023224"/>
    </source>
</evidence>
<dbReference type="InterPro" id="IPR000276">
    <property type="entry name" value="GPCR_Rhodpsn"/>
</dbReference>
<feature type="transmembrane region" description="Helical" evidence="15">
    <location>
        <begin position="59"/>
        <end position="85"/>
    </location>
</feature>
<evidence type="ECO:0000313" key="18">
    <source>
        <dbReference type="Ensembl" id="ENSSANP00000019292.1"/>
    </source>
</evidence>
<dbReference type="PRINTS" id="PR00243">
    <property type="entry name" value="MUSCARINICR"/>
</dbReference>
<evidence type="ECO:0000256" key="2">
    <source>
        <dbReference type="ARBA" id="ARBA00022475"/>
    </source>
</evidence>
<dbReference type="AlphaFoldDB" id="A0A671LG31"/>
<dbReference type="CDD" id="cd15299">
    <property type="entry name" value="7tmA_mAChR_M3"/>
    <property type="match status" value="1"/>
</dbReference>
<evidence type="ECO:0000256" key="16">
    <source>
        <dbReference type="SAM" id="MobiDB-lite"/>
    </source>
</evidence>
<evidence type="ECO:0000256" key="13">
    <source>
        <dbReference type="ARBA" id="ARBA00023257"/>
    </source>
</evidence>
<proteinExistence type="inferred from homology"/>
<keyword evidence="11" id="KW-0325">Glycoprotein</keyword>
<evidence type="ECO:0000256" key="4">
    <source>
        <dbReference type="ARBA" id="ARBA00022692"/>
    </source>
</evidence>
<keyword evidence="2 15" id="KW-1003">Cell membrane</keyword>
<feature type="transmembrane region" description="Helical" evidence="15">
    <location>
        <begin position="319"/>
        <end position="337"/>
    </location>
</feature>
<keyword evidence="3" id="KW-0597">Phosphoprotein</keyword>
<dbReference type="Proteomes" id="UP000472260">
    <property type="component" value="Unassembled WGS sequence"/>
</dbReference>
<feature type="transmembrane region" description="Helical" evidence="15">
    <location>
        <begin position="357"/>
        <end position="377"/>
    </location>
</feature>
<dbReference type="Ensembl" id="ENSSANT00000020583.1">
    <property type="protein sequence ID" value="ENSSANP00000019292.1"/>
    <property type="gene ID" value="ENSSANG00000010073.1"/>
</dbReference>
<comment type="subcellular location">
    <subcellularLocation>
        <location evidence="15">Cell membrane</location>
        <topology evidence="15">Multi-pass membrane protein</topology>
    </subcellularLocation>
    <subcellularLocation>
        <location evidence="15">Postsynaptic cell membrane</location>
        <topology evidence="15">Multi-pass membrane protein</topology>
    </subcellularLocation>
</comment>
<sequence>MNLTLTTNLTANATLGHTIWQIVMIVFLCGSLSVVTITGNILVLVSFKVNKQLKTVNNYYLLSLAFADLIIGVLSMNLYTTYIIMDHWALGNWACDLWLAVDYVASNASVMNLLVISFDRYFSVTRPLTYRAKRTTKRAMTMIGLAWSISFILWAPAILFWQYFVGERTVPPDECYIQFLSEPITTFCTAIAAFYLPVTIMTVLYWRIYKETENRSKELAGLKGSGNQGSPEESVQKCWNNNETAVSVDQSDDEEEEDGEAVCSISENLHQDARPSRKGLDSKASKDQPNAKDGKRFACKAKTQVNKRKKVSLVKEKKAAQTLSAILLAFIITWTPYNIMVLVNTFCDECIPETLWALGYWLCYVNSTVNPMCYALCNKTFRTTFRSILLCQWRRTNKPNKPQLQQRRPADAYQKQSPAEN</sequence>
<keyword evidence="13 15" id="KW-0628">Postsynaptic cell membrane</keyword>
<dbReference type="InterPro" id="IPR017452">
    <property type="entry name" value="GPCR_Rhodpsn_7TM"/>
</dbReference>
<feature type="transmembrane region" description="Helical" evidence="15">
    <location>
        <begin position="97"/>
        <end position="118"/>
    </location>
</feature>
<dbReference type="SUPFAM" id="SSF81321">
    <property type="entry name" value="Family A G protein-coupled receptor-like"/>
    <property type="match status" value="1"/>
</dbReference>
<evidence type="ECO:0000256" key="6">
    <source>
        <dbReference type="ARBA" id="ARBA00023018"/>
    </source>
</evidence>
<feature type="domain" description="G-protein coupled receptors family 1 profile" evidence="17">
    <location>
        <begin position="39"/>
        <end position="374"/>
    </location>
</feature>
<comment type="similarity">
    <text evidence="15">Belongs to the G-protein coupled receptor 1 family. Muscarinic acetylcholine receptor subfamily.</text>
</comment>
<evidence type="ECO:0000256" key="7">
    <source>
        <dbReference type="ARBA" id="ARBA00023040"/>
    </source>
</evidence>
<keyword evidence="7 14" id="KW-0297">G-protein coupled receptor</keyword>
<reference evidence="18" key="2">
    <citation type="submission" date="2025-09" db="UniProtKB">
        <authorList>
            <consortium name="Ensembl"/>
        </authorList>
    </citation>
    <scope>IDENTIFICATION</scope>
</reference>
<dbReference type="GO" id="GO:0030425">
    <property type="term" value="C:dendrite"/>
    <property type="evidence" value="ECO:0007669"/>
    <property type="project" value="TreeGrafter"/>
</dbReference>
<keyword evidence="6 15" id="KW-0770">Synapse</keyword>
<evidence type="ECO:0000313" key="19">
    <source>
        <dbReference type="Proteomes" id="UP000472260"/>
    </source>
</evidence>
<dbReference type="Gene3D" id="1.20.1070.10">
    <property type="entry name" value="Rhodopsin 7-helix transmembrane proteins"/>
    <property type="match status" value="1"/>
</dbReference>